<proteinExistence type="predicted"/>
<dbReference type="OrthoDB" id="10565292at2759"/>
<protein>
    <submittedName>
        <fullName evidence="2">Uncharacterized protein</fullName>
    </submittedName>
</protein>
<gene>
    <name evidence="2" type="ORF">DBV05_g4968</name>
</gene>
<feature type="coiled-coil region" evidence="1">
    <location>
        <begin position="163"/>
        <end position="226"/>
    </location>
</feature>
<accession>A0A5N5DFZ7</accession>
<evidence type="ECO:0000313" key="2">
    <source>
        <dbReference type="EMBL" id="KAB2576430.1"/>
    </source>
</evidence>
<dbReference type="Proteomes" id="UP000325902">
    <property type="component" value="Unassembled WGS sequence"/>
</dbReference>
<reference evidence="2 3" key="1">
    <citation type="journal article" date="2019" name="Sci. Rep.">
        <title>A multi-omics analysis of the grapevine pathogen Lasiodiplodia theobromae reveals that temperature affects the expression of virulence- and pathogenicity-related genes.</title>
        <authorList>
            <person name="Felix C."/>
            <person name="Meneses R."/>
            <person name="Goncalves M.F.M."/>
            <person name="Tilleman L."/>
            <person name="Duarte A.S."/>
            <person name="Jorrin-Novo J.V."/>
            <person name="Van de Peer Y."/>
            <person name="Deforce D."/>
            <person name="Van Nieuwerburgh F."/>
            <person name="Esteves A.C."/>
            <person name="Alves A."/>
        </authorList>
    </citation>
    <scope>NUCLEOTIDE SEQUENCE [LARGE SCALE GENOMIC DNA]</scope>
    <source>
        <strain evidence="2 3">LA-SOL3</strain>
    </source>
</reference>
<evidence type="ECO:0000313" key="3">
    <source>
        <dbReference type="Proteomes" id="UP000325902"/>
    </source>
</evidence>
<comment type="caution">
    <text evidence="2">The sequence shown here is derived from an EMBL/GenBank/DDBJ whole genome shotgun (WGS) entry which is preliminary data.</text>
</comment>
<dbReference type="EMBL" id="VCHE01000024">
    <property type="protein sequence ID" value="KAB2576430.1"/>
    <property type="molecule type" value="Genomic_DNA"/>
</dbReference>
<keyword evidence="3" id="KW-1185">Reference proteome</keyword>
<sequence length="270" mass="31393">MGNDLKGLMRRLTGIRIEVSEDKRARKLEFPGEDVDAYLEKLGLTKQELLTDAFRTYSFAELQIRKAIIEVNSTAGKDTHIPEDTYPWRWLAKQEKLEKMRKMHAEACRSFHKMKLKATGEKDQLLNAIKKAKQEHGEAVCMKENLARVKDDLRGAHAAAFLLHDATRMVEAAQKMEQAAEQNLQEAEKEHFKHEQKLREQEVELYERRVDELERTREDIDELKQGWIIYVRFALFHPREDIDEAMAAGSPPTIDRLQGLARNDHPYALD</sequence>
<keyword evidence="1" id="KW-0175">Coiled coil</keyword>
<name>A0A5N5DFZ7_9PEZI</name>
<evidence type="ECO:0000256" key="1">
    <source>
        <dbReference type="SAM" id="Coils"/>
    </source>
</evidence>
<organism evidence="2 3">
    <name type="scientific">Lasiodiplodia theobromae</name>
    <dbReference type="NCBI Taxonomy" id="45133"/>
    <lineage>
        <taxon>Eukaryota</taxon>
        <taxon>Fungi</taxon>
        <taxon>Dikarya</taxon>
        <taxon>Ascomycota</taxon>
        <taxon>Pezizomycotina</taxon>
        <taxon>Dothideomycetes</taxon>
        <taxon>Dothideomycetes incertae sedis</taxon>
        <taxon>Botryosphaeriales</taxon>
        <taxon>Botryosphaeriaceae</taxon>
        <taxon>Lasiodiplodia</taxon>
    </lineage>
</organism>
<dbReference type="AlphaFoldDB" id="A0A5N5DFZ7"/>